<keyword evidence="1" id="KW-0732">Signal</keyword>
<feature type="domain" description="NFP third LysM" evidence="4">
    <location>
        <begin position="153"/>
        <end position="199"/>
    </location>
</feature>
<dbReference type="InterPro" id="IPR052611">
    <property type="entry name" value="Plant_RLK_LysM"/>
</dbReference>
<dbReference type="Gene3D" id="1.10.510.10">
    <property type="entry name" value="Transferase(Phosphotransferase) domain 1"/>
    <property type="match status" value="1"/>
</dbReference>
<dbReference type="STRING" id="981085.W9R9M4"/>
<feature type="domain" description="NFP/LYK4/5 first LysM" evidence="2">
    <location>
        <begin position="44"/>
        <end position="80"/>
    </location>
</feature>
<evidence type="ECO:0000313" key="5">
    <source>
        <dbReference type="EMBL" id="EXB77862.1"/>
    </source>
</evidence>
<evidence type="ECO:0000313" key="6">
    <source>
        <dbReference type="Proteomes" id="UP000030645"/>
    </source>
</evidence>
<dbReference type="PANTHER" id="PTHR45927:SF2">
    <property type="entry name" value="SERINE_THREONINE RECEPTOR-LIKE KINASE NFP"/>
    <property type="match status" value="1"/>
</dbReference>
<dbReference type="InterPro" id="IPR059144">
    <property type="entry name" value="NFP_LysM3"/>
</dbReference>
<feature type="domain" description="NFP second LysM" evidence="3">
    <location>
        <begin position="82"/>
        <end position="137"/>
    </location>
</feature>
<evidence type="ECO:0000259" key="4">
    <source>
        <dbReference type="Pfam" id="PF23462"/>
    </source>
</evidence>
<gene>
    <name evidence="5" type="ORF">L484_009158</name>
</gene>
<dbReference type="Pfam" id="PF23462">
    <property type="entry name" value="LysM3_NFP"/>
    <property type="match status" value="1"/>
</dbReference>
<protein>
    <submittedName>
        <fullName evidence="5">Uncharacterized protein</fullName>
    </submittedName>
</protein>
<dbReference type="EMBL" id="KE344763">
    <property type="protein sequence ID" value="EXB77862.1"/>
    <property type="molecule type" value="Genomic_DNA"/>
</dbReference>
<dbReference type="eggNOG" id="ENOG502QQTK">
    <property type="taxonomic scope" value="Eukaryota"/>
</dbReference>
<dbReference type="Proteomes" id="UP000030645">
    <property type="component" value="Unassembled WGS sequence"/>
</dbReference>
<feature type="signal peptide" evidence="1">
    <location>
        <begin position="1"/>
        <end position="24"/>
    </location>
</feature>
<dbReference type="InterPro" id="IPR059143">
    <property type="entry name" value="NFP_LysM2"/>
</dbReference>
<proteinExistence type="predicted"/>
<organism evidence="5 6">
    <name type="scientific">Morus notabilis</name>
    <dbReference type="NCBI Taxonomy" id="981085"/>
    <lineage>
        <taxon>Eukaryota</taxon>
        <taxon>Viridiplantae</taxon>
        <taxon>Streptophyta</taxon>
        <taxon>Embryophyta</taxon>
        <taxon>Tracheophyta</taxon>
        <taxon>Spermatophyta</taxon>
        <taxon>Magnoliopsida</taxon>
        <taxon>eudicotyledons</taxon>
        <taxon>Gunneridae</taxon>
        <taxon>Pentapetalae</taxon>
        <taxon>rosids</taxon>
        <taxon>fabids</taxon>
        <taxon>Rosales</taxon>
        <taxon>Moraceae</taxon>
        <taxon>Moreae</taxon>
        <taxon>Morus</taxon>
    </lineage>
</organism>
<dbReference type="Pfam" id="PF23446">
    <property type="entry name" value="LysM1_NFP_LYK"/>
    <property type="match status" value="1"/>
</dbReference>
<evidence type="ECO:0000259" key="2">
    <source>
        <dbReference type="Pfam" id="PF23446"/>
    </source>
</evidence>
<sequence>MAVSYSSFRVIFLLFSLFATLNMAQTSSSAMATNFSCSADSSPSCETYVAYFAQPPNLRDLGNISDLFGVSRASVAKARNRYFVNISYQIQKGDTYHSLSTVTFVNLTNPSVLEDLNPGIDPNFLLSGINDIVVPLFCKCPSNTYLKNGIQHLITYVWQPNNEVSNVSSKFNASMDDIVRENQYQSFRSAVDLPVLIPVSKLPVLPREKSPHKSSRSKQQWILIGVESLGGRRSGISPWLGLQATLDAQGRCFCIRGRPNGAALREERVANKKNGEVVMLWKELGKILEEEEKREERLKKWMDPNLQSFYPIDGALGLVALAKACTQGKSSARPKMAEIVFSLSVLTQSSAKALKLRSTNSGGDPYSIVQVITPVSAR</sequence>
<keyword evidence="6" id="KW-1185">Reference proteome</keyword>
<evidence type="ECO:0000256" key="1">
    <source>
        <dbReference type="SAM" id="SignalP"/>
    </source>
</evidence>
<name>W9R9M4_9ROSA</name>
<evidence type="ECO:0000259" key="3">
    <source>
        <dbReference type="Pfam" id="PF23457"/>
    </source>
</evidence>
<dbReference type="PANTHER" id="PTHR45927">
    <property type="entry name" value="LYSM-DOMAIN RECEPTOR-LIKE KINASE-RELATED"/>
    <property type="match status" value="1"/>
</dbReference>
<dbReference type="Pfam" id="PF23457">
    <property type="entry name" value="LysM2_NFP"/>
    <property type="match status" value="1"/>
</dbReference>
<dbReference type="AlphaFoldDB" id="W9R9M4"/>
<dbReference type="InterPro" id="IPR056561">
    <property type="entry name" value="NFP_LYK_LysM1"/>
</dbReference>
<reference evidence="6" key="1">
    <citation type="submission" date="2013-01" db="EMBL/GenBank/DDBJ databases">
        <title>Draft Genome Sequence of a Mulberry Tree, Morus notabilis C.K. Schneid.</title>
        <authorList>
            <person name="He N."/>
            <person name="Zhao S."/>
        </authorList>
    </citation>
    <scope>NUCLEOTIDE SEQUENCE</scope>
</reference>
<feature type="chain" id="PRO_5004929345" evidence="1">
    <location>
        <begin position="25"/>
        <end position="378"/>
    </location>
</feature>
<accession>W9R9M4</accession>